<evidence type="ECO:0000256" key="2">
    <source>
        <dbReference type="ARBA" id="ARBA00022840"/>
    </source>
</evidence>
<comment type="similarity">
    <text evidence="6">Belongs to the NnrD/CARKD family.</text>
</comment>
<evidence type="ECO:0000256" key="1">
    <source>
        <dbReference type="ARBA" id="ARBA00022741"/>
    </source>
</evidence>
<comment type="caution">
    <text evidence="8">The sequence shown here is derived from an EMBL/GenBank/DDBJ whole genome shotgun (WGS) entry which is preliminary data.</text>
</comment>
<dbReference type="GO" id="GO:0005524">
    <property type="term" value="F:ATP binding"/>
    <property type="evidence" value="ECO:0007669"/>
    <property type="project" value="UniProtKB-KW"/>
</dbReference>
<evidence type="ECO:0000259" key="7">
    <source>
        <dbReference type="PROSITE" id="PS51383"/>
    </source>
</evidence>
<dbReference type="EC" id="4.2.1.136" evidence="6"/>
<keyword evidence="5 6" id="KW-0456">Lyase</keyword>
<comment type="catalytic activity">
    <reaction evidence="6">
        <text>(6S)-NADPHX + ADP = AMP + phosphate + NADPH + H(+)</text>
        <dbReference type="Rhea" id="RHEA:32235"/>
        <dbReference type="ChEBI" id="CHEBI:15378"/>
        <dbReference type="ChEBI" id="CHEBI:43474"/>
        <dbReference type="ChEBI" id="CHEBI:57783"/>
        <dbReference type="ChEBI" id="CHEBI:64076"/>
        <dbReference type="ChEBI" id="CHEBI:456215"/>
        <dbReference type="ChEBI" id="CHEBI:456216"/>
        <dbReference type="EC" id="4.2.1.136"/>
    </reaction>
</comment>
<evidence type="ECO:0000313" key="9">
    <source>
        <dbReference type="Proteomes" id="UP000177704"/>
    </source>
</evidence>
<sequence length="285" mass="30133">MIEVTEQLIREVYKTRPAEAKKYDYGHLLVIGGSKRYTGAPLLVALAAMRAGCDLATMAAPRRSADAVAAASPTVVTWPLEEDALSHASLPEIRKTMENKTAAVIGPGAGREEKTLSALRQILKECQVPAVIDADAIRAVGEKGADEIAGRPFVFTPHAFEFLALTGTDPRRAQFDQRMGMVKNVAKTLACVVCLKGNRDIISDGKEVAVNDTGSPFMTKGGTGDVLAGIIGALLARGIDPFLAAQAGCWISGKAGHLASVRKGEGLLATDVIHEIPHVLVETLV</sequence>
<keyword evidence="4 6" id="KW-0520">NAD</keyword>
<keyword evidence="3 6" id="KW-0521">NADP</keyword>
<dbReference type="PROSITE" id="PS51383">
    <property type="entry name" value="YJEF_C_3"/>
    <property type="match status" value="1"/>
</dbReference>
<dbReference type="InterPro" id="IPR017953">
    <property type="entry name" value="Carbohydrate_kinase_pred_CS"/>
</dbReference>
<dbReference type="PANTHER" id="PTHR12592">
    <property type="entry name" value="ATP-DEPENDENT (S)-NAD(P)H-HYDRATE DEHYDRATASE FAMILY MEMBER"/>
    <property type="match status" value="1"/>
</dbReference>
<dbReference type="EMBL" id="MGEM01000052">
    <property type="protein sequence ID" value="OGL83543.1"/>
    <property type="molecule type" value="Genomic_DNA"/>
</dbReference>
<dbReference type="HAMAP" id="MF_01965">
    <property type="entry name" value="NADHX_dehydratase"/>
    <property type="match status" value="1"/>
</dbReference>
<comment type="subunit">
    <text evidence="6">Homotetramer.</text>
</comment>
<dbReference type="Gene3D" id="3.40.1190.20">
    <property type="match status" value="1"/>
</dbReference>
<comment type="caution">
    <text evidence="6">Lacks conserved residue(s) required for the propagation of feature annotation.</text>
</comment>
<accession>A0A1F7UZ58</accession>
<feature type="binding site" evidence="6">
    <location>
        <position position="225"/>
    </location>
    <ligand>
        <name>(6S)-NADPHX</name>
        <dbReference type="ChEBI" id="CHEBI:64076"/>
    </ligand>
</feature>
<dbReference type="InterPro" id="IPR029056">
    <property type="entry name" value="Ribokinase-like"/>
</dbReference>
<reference evidence="8 9" key="1">
    <citation type="journal article" date="2016" name="Nat. Commun.">
        <title>Thousands of microbial genomes shed light on interconnected biogeochemical processes in an aquifer system.</title>
        <authorList>
            <person name="Anantharaman K."/>
            <person name="Brown C.T."/>
            <person name="Hug L.A."/>
            <person name="Sharon I."/>
            <person name="Castelle C.J."/>
            <person name="Probst A.J."/>
            <person name="Thomas B.C."/>
            <person name="Singh A."/>
            <person name="Wilkins M.J."/>
            <person name="Karaoz U."/>
            <person name="Brodie E.L."/>
            <person name="Williams K.H."/>
            <person name="Hubbard S.S."/>
            <person name="Banfield J.F."/>
        </authorList>
    </citation>
    <scope>NUCLEOTIDE SEQUENCE [LARGE SCALE GENOMIC DNA]</scope>
</reference>
<dbReference type="GO" id="GO:0052855">
    <property type="term" value="F:ADP-dependent NAD(P)H-hydrate dehydratase activity"/>
    <property type="evidence" value="ECO:0007669"/>
    <property type="project" value="UniProtKB-UniRule"/>
</dbReference>
<dbReference type="AlphaFoldDB" id="A0A1F7UZ58"/>
<dbReference type="PROSITE" id="PS01050">
    <property type="entry name" value="YJEF_C_2"/>
    <property type="match status" value="1"/>
</dbReference>
<proteinExistence type="inferred from homology"/>
<dbReference type="GO" id="GO:0046496">
    <property type="term" value="P:nicotinamide nucleotide metabolic process"/>
    <property type="evidence" value="ECO:0007669"/>
    <property type="project" value="UniProtKB-UniRule"/>
</dbReference>
<organism evidence="8 9">
    <name type="scientific">Candidatus Uhrbacteria bacterium RIFCSPLOWO2_01_FULL_55_36</name>
    <dbReference type="NCBI Taxonomy" id="1802404"/>
    <lineage>
        <taxon>Bacteria</taxon>
        <taxon>Candidatus Uhriibacteriota</taxon>
    </lineage>
</organism>
<keyword evidence="2 6" id="KW-0067">ATP-binding</keyword>
<dbReference type="SUPFAM" id="SSF53613">
    <property type="entry name" value="Ribokinase-like"/>
    <property type="match status" value="1"/>
</dbReference>
<dbReference type="GO" id="GO:0110051">
    <property type="term" value="P:metabolite repair"/>
    <property type="evidence" value="ECO:0007669"/>
    <property type="project" value="TreeGrafter"/>
</dbReference>
<dbReference type="InterPro" id="IPR000631">
    <property type="entry name" value="CARKD"/>
</dbReference>
<gene>
    <name evidence="6" type="primary">nnrD</name>
    <name evidence="8" type="ORF">A3B36_01625</name>
</gene>
<comment type="function">
    <text evidence="6">Catalyzes the dehydration of the S-form of NAD(P)HX at the expense of ADP, which is converted to AMP. Together with NAD(P)HX epimerase, which catalyzes the epimerization of the S- and R-forms, the enzyme allows the repair of both epimers of NAD(P)HX, a damaged form of NAD(P)H that is a result of enzymatic or heat-dependent hydration.</text>
</comment>
<feature type="binding site" evidence="6">
    <location>
        <position position="40"/>
    </location>
    <ligand>
        <name>(6S)-NADPHX</name>
        <dbReference type="ChEBI" id="CHEBI:64076"/>
    </ligand>
</feature>
<feature type="binding site" evidence="6">
    <location>
        <position position="108"/>
    </location>
    <ligand>
        <name>(6S)-NADPHX</name>
        <dbReference type="ChEBI" id="CHEBI:64076"/>
    </ligand>
</feature>
<protein>
    <recommendedName>
        <fullName evidence="6">ADP-dependent (S)-NAD(P)H-hydrate dehydratase</fullName>
        <ecNumber evidence="6">4.2.1.136</ecNumber>
    </recommendedName>
    <alternativeName>
        <fullName evidence="6">ADP-dependent NAD(P)HX dehydratase</fullName>
    </alternativeName>
</protein>
<comment type="cofactor">
    <cofactor evidence="6">
        <name>Mg(2+)</name>
        <dbReference type="ChEBI" id="CHEBI:18420"/>
    </cofactor>
</comment>
<feature type="binding site" evidence="6">
    <location>
        <position position="158"/>
    </location>
    <ligand>
        <name>(6S)-NADPHX</name>
        <dbReference type="ChEBI" id="CHEBI:64076"/>
    </ligand>
</feature>
<comment type="catalytic activity">
    <reaction evidence="6">
        <text>(6S)-NADHX + ADP = AMP + phosphate + NADH + H(+)</text>
        <dbReference type="Rhea" id="RHEA:32223"/>
        <dbReference type="ChEBI" id="CHEBI:15378"/>
        <dbReference type="ChEBI" id="CHEBI:43474"/>
        <dbReference type="ChEBI" id="CHEBI:57945"/>
        <dbReference type="ChEBI" id="CHEBI:64074"/>
        <dbReference type="ChEBI" id="CHEBI:456215"/>
        <dbReference type="ChEBI" id="CHEBI:456216"/>
        <dbReference type="EC" id="4.2.1.136"/>
    </reaction>
</comment>
<evidence type="ECO:0000313" key="8">
    <source>
        <dbReference type="EMBL" id="OGL83543.1"/>
    </source>
</evidence>
<dbReference type="Pfam" id="PF01256">
    <property type="entry name" value="Carb_kinase"/>
    <property type="match status" value="1"/>
</dbReference>
<name>A0A1F7UZ58_9BACT</name>
<keyword evidence="1 6" id="KW-0547">Nucleotide-binding</keyword>
<feature type="binding site" evidence="6">
    <location>
        <position position="224"/>
    </location>
    <ligand>
        <name>AMP</name>
        <dbReference type="ChEBI" id="CHEBI:456215"/>
    </ligand>
</feature>
<dbReference type="CDD" id="cd01171">
    <property type="entry name" value="YXKO-related"/>
    <property type="match status" value="1"/>
</dbReference>
<evidence type="ECO:0000256" key="5">
    <source>
        <dbReference type="ARBA" id="ARBA00023239"/>
    </source>
</evidence>
<evidence type="ECO:0000256" key="4">
    <source>
        <dbReference type="ARBA" id="ARBA00023027"/>
    </source>
</evidence>
<dbReference type="PANTHER" id="PTHR12592:SF0">
    <property type="entry name" value="ATP-DEPENDENT (S)-NAD(P)H-HYDRATE DEHYDRATASE"/>
    <property type="match status" value="1"/>
</dbReference>
<feature type="domain" description="YjeF C-terminal" evidence="7">
    <location>
        <begin position="5"/>
        <end position="283"/>
    </location>
</feature>
<evidence type="ECO:0000256" key="6">
    <source>
        <dbReference type="HAMAP-Rule" id="MF_01965"/>
    </source>
</evidence>
<evidence type="ECO:0000256" key="3">
    <source>
        <dbReference type="ARBA" id="ARBA00022857"/>
    </source>
</evidence>
<dbReference type="Proteomes" id="UP000177704">
    <property type="component" value="Unassembled WGS sequence"/>
</dbReference>
<dbReference type="NCBIfam" id="TIGR00196">
    <property type="entry name" value="yjeF_cterm"/>
    <property type="match status" value="1"/>
</dbReference>